<dbReference type="InterPro" id="IPR023577">
    <property type="entry name" value="CYTH_domain"/>
</dbReference>
<evidence type="ECO:0000256" key="1">
    <source>
        <dbReference type="PIRSR" id="PIRSR016487-1"/>
    </source>
</evidence>
<evidence type="ECO:0000313" key="4">
    <source>
        <dbReference type="Proteomes" id="UP000316443"/>
    </source>
</evidence>
<protein>
    <submittedName>
        <fullName evidence="3">CYTH domain-containing protein</fullName>
    </submittedName>
</protein>
<dbReference type="InterPro" id="IPR012042">
    <property type="entry name" value="NeuTTM/CthTTM-like"/>
</dbReference>
<dbReference type="PROSITE" id="PS51707">
    <property type="entry name" value="CYTH"/>
    <property type="match status" value="1"/>
</dbReference>
<dbReference type="PANTHER" id="PTHR40114">
    <property type="entry name" value="SLR0698 PROTEIN"/>
    <property type="match status" value="1"/>
</dbReference>
<gene>
    <name evidence="3" type="ORF">EWV85_11140</name>
</gene>
<dbReference type="Proteomes" id="UP000316443">
    <property type="component" value="Unassembled WGS sequence"/>
</dbReference>
<organism evidence="3 4">
    <name type="scientific">Microcystis aeruginosa Ma_QC_C_20070703_M131</name>
    <dbReference type="NCBI Taxonomy" id="2486263"/>
    <lineage>
        <taxon>Bacteria</taxon>
        <taxon>Bacillati</taxon>
        <taxon>Cyanobacteriota</taxon>
        <taxon>Cyanophyceae</taxon>
        <taxon>Oscillatoriophycideae</taxon>
        <taxon>Chroococcales</taxon>
        <taxon>Microcystaceae</taxon>
        <taxon>Microcystis</taxon>
    </lineage>
</organism>
<name>A0A551Y0N6_MICAE</name>
<dbReference type="AlphaFoldDB" id="A0A551Y0N6"/>
<feature type="active site" description="Proton acceptor" evidence="1">
    <location>
        <position position="29"/>
    </location>
</feature>
<feature type="domain" description="CYTH" evidence="2">
    <location>
        <begin position="2"/>
        <end position="149"/>
    </location>
</feature>
<dbReference type="EMBL" id="SFCA01000114">
    <property type="protein sequence ID" value="TRT54531.1"/>
    <property type="molecule type" value="Genomic_DNA"/>
</dbReference>
<accession>A0A551Y0N6</accession>
<dbReference type="PIRSF" id="PIRSF016487">
    <property type="entry name" value="CYTH_UCP016487"/>
    <property type="match status" value="1"/>
</dbReference>
<dbReference type="CDD" id="cd07891">
    <property type="entry name" value="CYTH-like_CthTTM-like_1"/>
    <property type="match status" value="1"/>
</dbReference>
<dbReference type="SMART" id="SM01118">
    <property type="entry name" value="CYTH"/>
    <property type="match status" value="1"/>
</dbReference>
<dbReference type="Gene3D" id="2.40.320.10">
    <property type="entry name" value="Hypothetical Protein Pfu-838710-001"/>
    <property type="match status" value="1"/>
</dbReference>
<dbReference type="InterPro" id="IPR033469">
    <property type="entry name" value="CYTH-like_dom_sf"/>
</dbReference>
<reference evidence="3 4" key="1">
    <citation type="submission" date="2019-01" db="EMBL/GenBank/DDBJ databases">
        <title>Coherence of Microcystis species and biogeography revealed through population genomics.</title>
        <authorList>
            <person name="Perez-Carrascal O.M."/>
            <person name="Terrat Y."/>
            <person name="Giani A."/>
            <person name="Fortin N."/>
            <person name="Tromas N."/>
            <person name="Shapiro B.J."/>
        </authorList>
    </citation>
    <scope>NUCLEOTIDE SEQUENCE [LARGE SCALE GENOMIC DNA]</scope>
    <source>
        <strain evidence="3">Ma_QC_C_20070703_M131</strain>
    </source>
</reference>
<dbReference type="PANTHER" id="PTHR40114:SF1">
    <property type="entry name" value="SLR0698 PROTEIN"/>
    <property type="match status" value="1"/>
</dbReference>
<comment type="caution">
    <text evidence="3">The sequence shown here is derived from an EMBL/GenBank/DDBJ whole genome shotgun (WGS) entry which is preliminary data.</text>
</comment>
<sequence length="159" mass="18494">MSVEIERKFLVKGYSWRSLAAGKLYRQGYIPTQDGLTTVRVRVVGDRGYLTIKGKTEGISRQEFEYVIPLEDAALMLENLCKKPLIEKIRHRISLDNLTWEVDEFLGDNQGLIMAEIELEQEDQVITIPDWIGEEVTGDERYYNINLQKFPYKMWSLSS</sequence>
<evidence type="ECO:0000313" key="3">
    <source>
        <dbReference type="EMBL" id="TRT54531.1"/>
    </source>
</evidence>
<evidence type="ECO:0000259" key="2">
    <source>
        <dbReference type="PROSITE" id="PS51707"/>
    </source>
</evidence>
<proteinExistence type="predicted"/>
<dbReference type="Pfam" id="PF01928">
    <property type="entry name" value="CYTH"/>
    <property type="match status" value="1"/>
</dbReference>
<dbReference type="SUPFAM" id="SSF55154">
    <property type="entry name" value="CYTH-like phosphatases"/>
    <property type="match status" value="1"/>
</dbReference>